<comment type="catalytic activity">
    <reaction evidence="4">
        <text>cyanurate + H2O = 1-carboxybiuret + H(+)</text>
        <dbReference type="Rhea" id="RHEA:70363"/>
        <dbReference type="ChEBI" id="CHEBI:15377"/>
        <dbReference type="ChEBI" id="CHEBI:15378"/>
        <dbReference type="ChEBI" id="CHEBI:38028"/>
        <dbReference type="ChEBI" id="CHEBI:142864"/>
        <dbReference type="EC" id="3.5.2.15"/>
    </reaction>
</comment>
<dbReference type="Gene3D" id="3.30.1330.170">
    <property type="entry name" value="Cyanuric acid hydrolase/Barbiturase, RU A"/>
    <property type="match status" value="1"/>
</dbReference>
<comment type="subunit">
    <text evidence="2 4">Homotetramer.</text>
</comment>
<feature type="active site" description="Nucleophile" evidence="4">
    <location>
        <position position="233"/>
    </location>
</feature>
<feature type="binding site" evidence="4">
    <location>
        <position position="332"/>
    </location>
    <ligand>
        <name>substrate</name>
    </ligand>
</feature>
<dbReference type="EMBL" id="JRPN01000003">
    <property type="protein sequence ID" value="KGT80734.1"/>
    <property type="molecule type" value="Genomic_DNA"/>
</dbReference>
<feature type="region of interest" description="RU A" evidence="4">
    <location>
        <begin position="1"/>
        <end position="105"/>
    </location>
</feature>
<feature type="binding site" evidence="4">
    <location>
        <position position="305"/>
    </location>
    <ligand>
        <name>Mg(2+)</name>
        <dbReference type="ChEBI" id="CHEBI:18420"/>
        <note>structural</note>
    </ligand>
</feature>
<dbReference type="GO" id="GO:0018753">
    <property type="term" value="F:cyanuric acid amidohydrolase activity"/>
    <property type="evidence" value="ECO:0007669"/>
    <property type="project" value="UniProtKB-UniRule"/>
</dbReference>
<feature type="binding site" evidence="4">
    <location>
        <position position="362"/>
    </location>
    <ligand>
        <name>Mg(2+)</name>
        <dbReference type="ChEBI" id="CHEBI:18420"/>
        <note>structural</note>
    </ligand>
</feature>
<comment type="domain">
    <text evidence="4">The monomer structure is formed from three repeating units (RUs) that share the same structure as one another. The monomer, the active site and substrate all possess threefold rotational symmetry, to the extent that the active site possesses three potential Ser-Lys catalytic dyads. It is possible that any or all of the three active-site serines may act as nucleophile (albeit only one can do so per catalytic cycle).</text>
</comment>
<evidence type="ECO:0000256" key="3">
    <source>
        <dbReference type="ARBA" id="ARBA00022801"/>
    </source>
</evidence>
<feature type="binding site" evidence="4">
    <location>
        <position position="54"/>
    </location>
    <ligand>
        <name>substrate</name>
    </ligand>
</feature>
<gene>
    <name evidence="5" type="ORF">MA20_04705</name>
</gene>
<dbReference type="NCBIfam" id="TIGR02714">
    <property type="entry name" value="amido_AtzD_TrzD"/>
    <property type="match status" value="1"/>
</dbReference>
<dbReference type="STRING" id="375.BKD09_RS09460"/>
<feature type="binding site" evidence="4">
    <location>
        <position position="357"/>
    </location>
    <ligand>
        <name>Mg(2+)</name>
        <dbReference type="ChEBI" id="CHEBI:18420"/>
        <note>structural</note>
    </ligand>
</feature>
<proteinExistence type="inferred from homology"/>
<dbReference type="HAMAP" id="MF_01989">
    <property type="entry name" value="Cyc_amidohydrol"/>
    <property type="match status" value="1"/>
</dbReference>
<feature type="binding site" evidence="4">
    <location>
        <position position="358"/>
    </location>
    <ligand>
        <name>Mg(2+)</name>
        <dbReference type="ChEBI" id="CHEBI:18420"/>
        <note>structural</note>
    </ligand>
</feature>
<reference evidence="5 6" key="1">
    <citation type="submission" date="2014-09" db="EMBL/GenBank/DDBJ databases">
        <title>Draft genome of Bradyrhizobium japonicum Is-34.</title>
        <authorList>
            <person name="Tsurumaru H."/>
            <person name="Yamakawa T."/>
            <person name="Hashimoto S."/>
            <person name="Okizaki K."/>
            <person name="Kanesaki Y."/>
            <person name="Yoshikawa H."/>
            <person name="Yajima S."/>
        </authorList>
    </citation>
    <scope>NUCLEOTIDE SEQUENCE [LARGE SCALE GENOMIC DNA]</scope>
    <source>
        <strain evidence="5 6">Is-34</strain>
    </source>
</reference>
<dbReference type="InterPro" id="IPR014086">
    <property type="entry name" value="AtzD/Barbiturase"/>
</dbReference>
<feature type="binding site" evidence="4">
    <location>
        <position position="359"/>
    </location>
    <ligand>
        <name>Mg(2+)</name>
        <dbReference type="ChEBI" id="CHEBI:18420"/>
        <note>structural</note>
    </ligand>
</feature>
<comment type="activity regulation">
    <text evidence="4">Inhibited by barbituric acid.</text>
</comment>
<accession>A0A0A3Y592</accession>
<feature type="region of interest" description="RU C" evidence="4">
    <location>
        <begin position="256"/>
        <end position="372"/>
    </location>
</feature>
<dbReference type="InterPro" id="IPR043006">
    <property type="entry name" value="AtzD/Barbiturase_RUB"/>
</dbReference>
<comment type="similarity">
    <text evidence="1 4">Belongs to the cyclic amide hydrolase (CyAH) family.</text>
</comment>
<dbReference type="RefSeq" id="WP_041953925.1">
    <property type="nucleotide sequence ID" value="NZ_JAOQNC010000001.1"/>
</dbReference>
<keyword evidence="4" id="KW-0460">Magnesium</keyword>
<dbReference type="Gene3D" id="3.30.1330.160">
    <property type="entry name" value="Cyanuric acid hydrolase/Barbituras, RU C"/>
    <property type="match status" value="1"/>
</dbReference>
<comment type="caution">
    <text evidence="4">Lacks conserved residue(s) required for the propagation of feature annotation.</text>
</comment>
<feature type="binding site" evidence="4">
    <location>
        <begin position="351"/>
        <end position="352"/>
    </location>
    <ligand>
        <name>substrate</name>
    </ligand>
</feature>
<feature type="binding site" evidence="4">
    <location>
        <begin position="85"/>
        <end position="86"/>
    </location>
    <ligand>
        <name>substrate</name>
    </ligand>
</feature>
<feature type="binding site" evidence="4">
    <location>
        <begin position="233"/>
        <end position="234"/>
    </location>
    <ligand>
        <name>substrate</name>
    </ligand>
</feature>
<dbReference type="InterPro" id="IPR043007">
    <property type="entry name" value="AtzD/Barbiturase_RUC"/>
</dbReference>
<evidence type="ECO:0000313" key="6">
    <source>
        <dbReference type="Proteomes" id="UP000030377"/>
    </source>
</evidence>
<evidence type="ECO:0000256" key="1">
    <source>
        <dbReference type="ARBA" id="ARBA00010947"/>
    </source>
</evidence>
<keyword evidence="3 4" id="KW-0378">Hydrolase</keyword>
<comment type="caution">
    <text evidence="5">The sequence shown here is derived from an EMBL/GenBank/DDBJ whole genome shotgun (WGS) entry which is preliminary data.</text>
</comment>
<evidence type="ECO:0000256" key="2">
    <source>
        <dbReference type="ARBA" id="ARBA00011881"/>
    </source>
</evidence>
<dbReference type="UniPathway" id="UPA00008">
    <property type="reaction ID" value="UER00502"/>
</dbReference>
<evidence type="ECO:0000256" key="4">
    <source>
        <dbReference type="HAMAP-Rule" id="MF_01989"/>
    </source>
</evidence>
<name>A0A0A3Y592_BRAJP</name>
<keyword evidence="4" id="KW-0479">Metal-binding</keyword>
<dbReference type="AlphaFoldDB" id="A0A0A3Y592"/>
<dbReference type="EC" id="3.5.2.15" evidence="4"/>
<dbReference type="Gene3D" id="3.30.1330.180">
    <property type="entry name" value="Cyanuric acid hydrolase/Barbiturase, RU B"/>
    <property type="match status" value="1"/>
</dbReference>
<protein>
    <recommendedName>
        <fullName evidence="4">Cyanuric acid amidohydrolase</fullName>
        <shortName evidence="4">CAH</shortName>
        <ecNumber evidence="4">3.5.2.15</ecNumber>
    </recommendedName>
</protein>
<comment type="pathway">
    <text evidence="4">Xenobiotic degradation; atrazine degradation; biuret from cyanurate: step 1/1.</text>
</comment>
<sequence>MRTASVGVIKVATKGPGDVSGLMAMIGSGAIDPTTILAILGKTEGNGGVNDFTREYAVAALCTALAPELGLSPEAVEQRIAFVMSGGTEGVLSPHITVFTRRMADRPAGMSGKRLSIGMAHTRDFLPEEIGRSAQIMETAKAVTAAMADAGIIDPADVHFVQIKCPLLTSDRVEAANARGNKTATTSAYSSMAYSRGASALGVAVALGEIDSDVRDDDVLRRYDLFSSVASTSSGIELMHNVIIVLGNSASSASEFEIGHAVMNDAIDAPAVVSALNSVGLGVGLGVAPLATEGREFVNIFAKAEASPDGSVRGFRHTMLEDTDISSTRHARAAVGGLIAGLAGTGAVYVSGGAEHQGPAGGGPVAVIARLS</sequence>
<feature type="active site" evidence="4">
    <location>
        <position position="164"/>
    </location>
</feature>
<dbReference type="GO" id="GO:0046872">
    <property type="term" value="F:metal ion binding"/>
    <property type="evidence" value="ECO:0007669"/>
    <property type="project" value="UniProtKB-UniRule"/>
</dbReference>
<feature type="binding site" evidence="4">
    <location>
        <position position="196"/>
    </location>
    <ligand>
        <name>substrate</name>
    </ligand>
</feature>
<evidence type="ECO:0000313" key="5">
    <source>
        <dbReference type="EMBL" id="KGT80734.1"/>
    </source>
</evidence>
<dbReference type="InterPro" id="IPR043008">
    <property type="entry name" value="AtzD/Barbiturase_RUA"/>
</dbReference>
<dbReference type="Proteomes" id="UP000030377">
    <property type="component" value="Unassembled WGS sequence"/>
</dbReference>
<dbReference type="GO" id="GO:0019381">
    <property type="term" value="P:atrazine catabolic process"/>
    <property type="evidence" value="ECO:0007669"/>
    <property type="project" value="UniProtKB-UniRule"/>
</dbReference>
<comment type="function">
    <text evidence="4">Responsible for the hydrolysis of cyanuric acid, an intermediate formed during catabolism of s-triazine based compounds in herbicides such as atrazine and polymers such as melamine. Catalyzes the hydrolytic opening of the s-triazine ring of cyanuric acid (2,4,6-trihydroxy-s-triazine) to yield carbon dioxide and carboxybiuret, which spontaneously decarboxylates to biuret.</text>
</comment>
<dbReference type="Pfam" id="PF09663">
    <property type="entry name" value="Amido_AtzD_TrzD"/>
    <property type="match status" value="1"/>
</dbReference>
<feature type="site" description="Important for substrate specificity" evidence="4">
    <location>
        <position position="328"/>
    </location>
</feature>
<feature type="binding site" evidence="4">
    <location>
        <position position="354"/>
    </location>
    <ligand>
        <name>Mg(2+)</name>
        <dbReference type="ChEBI" id="CHEBI:18420"/>
        <note>structural</note>
    </ligand>
</feature>
<organism evidence="5 6">
    <name type="scientific">Bradyrhizobium japonicum</name>
    <dbReference type="NCBI Taxonomy" id="375"/>
    <lineage>
        <taxon>Bacteria</taxon>
        <taxon>Pseudomonadati</taxon>
        <taxon>Pseudomonadota</taxon>
        <taxon>Alphaproteobacteria</taxon>
        <taxon>Hyphomicrobiales</taxon>
        <taxon>Nitrobacteraceae</taxon>
        <taxon>Bradyrhizobium</taxon>
    </lineage>
</organism>